<proteinExistence type="predicted"/>
<dbReference type="EMBL" id="FOIS01000003">
    <property type="protein sequence ID" value="SEW17770.1"/>
    <property type="molecule type" value="Genomic_DNA"/>
</dbReference>
<feature type="domain" description="DUF7573" evidence="2">
    <location>
        <begin position="59"/>
        <end position="94"/>
    </location>
</feature>
<feature type="compositionally biased region" description="Low complexity" evidence="1">
    <location>
        <begin position="43"/>
        <end position="59"/>
    </location>
</feature>
<feature type="compositionally biased region" description="Polar residues" evidence="1">
    <location>
        <begin position="1"/>
        <end position="11"/>
    </location>
</feature>
<evidence type="ECO:0000256" key="1">
    <source>
        <dbReference type="SAM" id="MobiDB-lite"/>
    </source>
</evidence>
<dbReference type="InterPro" id="IPR055995">
    <property type="entry name" value="DUF7573"/>
</dbReference>
<dbReference type="STRING" id="1202768.SAMN05216285_2934"/>
<dbReference type="eggNOG" id="arCOG06320">
    <property type="taxonomic scope" value="Archaea"/>
</dbReference>
<evidence type="ECO:0000313" key="4">
    <source>
        <dbReference type="Proteomes" id="UP000183275"/>
    </source>
</evidence>
<protein>
    <recommendedName>
        <fullName evidence="2">DUF7573 domain-containing protein</fullName>
    </recommendedName>
</protein>
<dbReference type="Proteomes" id="UP000183275">
    <property type="component" value="Unassembled WGS sequence"/>
</dbReference>
<dbReference type="RefSeq" id="WP_049991717.1">
    <property type="nucleotide sequence ID" value="NZ_FOIS01000003.1"/>
</dbReference>
<organism evidence="3 4">
    <name type="scientific">Natrinema salifodinae</name>
    <dbReference type="NCBI Taxonomy" id="1202768"/>
    <lineage>
        <taxon>Archaea</taxon>
        <taxon>Methanobacteriati</taxon>
        <taxon>Methanobacteriota</taxon>
        <taxon>Stenosarchaea group</taxon>
        <taxon>Halobacteria</taxon>
        <taxon>Halobacteriales</taxon>
        <taxon>Natrialbaceae</taxon>
        <taxon>Natrinema</taxon>
    </lineage>
</organism>
<gene>
    <name evidence="3" type="ORF">SAMN05216285_2934</name>
</gene>
<accession>A0A1I0PTP2</accession>
<keyword evidence="4" id="KW-1185">Reference proteome</keyword>
<dbReference type="Pfam" id="PF24458">
    <property type="entry name" value="DUF7573"/>
    <property type="match status" value="1"/>
</dbReference>
<sequence>MTDDATLSNFVSADEADSDADSDPAADPGTAANTDRKTDADVGANADANTNTHATDTGHSTFAWGEYTCDRCGNATERAWRDDGDLVCPNCKKW</sequence>
<evidence type="ECO:0000259" key="2">
    <source>
        <dbReference type="Pfam" id="PF24458"/>
    </source>
</evidence>
<reference evidence="4" key="1">
    <citation type="submission" date="2016-10" db="EMBL/GenBank/DDBJ databases">
        <authorList>
            <person name="Varghese N."/>
        </authorList>
    </citation>
    <scope>NUCLEOTIDE SEQUENCE [LARGE SCALE GENOMIC DNA]</scope>
    <source>
        <strain evidence="4">CGMCC 1.12284</strain>
    </source>
</reference>
<name>A0A1I0PTP2_9EURY</name>
<dbReference type="OrthoDB" id="157634at2157"/>
<feature type="compositionally biased region" description="Acidic residues" evidence="1">
    <location>
        <begin position="14"/>
        <end position="24"/>
    </location>
</feature>
<dbReference type="AlphaFoldDB" id="A0A1I0PTP2"/>
<feature type="region of interest" description="Disordered" evidence="1">
    <location>
        <begin position="1"/>
        <end position="60"/>
    </location>
</feature>
<evidence type="ECO:0000313" key="3">
    <source>
        <dbReference type="EMBL" id="SEW17770.1"/>
    </source>
</evidence>